<protein>
    <submittedName>
        <fullName evidence="2">Protein involved in sex pheromone biosynthesis</fullName>
    </submittedName>
</protein>
<dbReference type="CDD" id="cd13440">
    <property type="entry name" value="CamS_repeat_2"/>
    <property type="match status" value="1"/>
</dbReference>
<keyword evidence="3" id="KW-1185">Reference proteome</keyword>
<evidence type="ECO:0000313" key="3">
    <source>
        <dbReference type="Proteomes" id="UP000717624"/>
    </source>
</evidence>
<gene>
    <name evidence="2" type="ORF">JOD01_001142</name>
</gene>
<organism evidence="2 3">
    <name type="scientific">Brevibacillus fulvus</name>
    <dbReference type="NCBI Taxonomy" id="1125967"/>
    <lineage>
        <taxon>Bacteria</taxon>
        <taxon>Bacillati</taxon>
        <taxon>Bacillota</taxon>
        <taxon>Bacilli</taxon>
        <taxon>Bacillales</taxon>
        <taxon>Paenibacillaceae</taxon>
        <taxon>Brevibacillus</taxon>
    </lineage>
</organism>
<feature type="signal peptide" evidence="1">
    <location>
        <begin position="1"/>
        <end position="23"/>
    </location>
</feature>
<dbReference type="AlphaFoldDB" id="A0A938Y0W2"/>
<reference evidence="2" key="1">
    <citation type="submission" date="2021-01" db="EMBL/GenBank/DDBJ databases">
        <title>Genomic Encyclopedia of Type Strains, Phase IV (KMG-IV): sequencing the most valuable type-strain genomes for metagenomic binning, comparative biology and taxonomic classification.</title>
        <authorList>
            <person name="Goeker M."/>
        </authorList>
    </citation>
    <scope>NUCLEOTIDE SEQUENCE</scope>
    <source>
        <strain evidence="2">DSM 25523</strain>
    </source>
</reference>
<dbReference type="Pfam" id="PF07537">
    <property type="entry name" value="CamS"/>
    <property type="match status" value="1"/>
</dbReference>
<name>A0A938Y0W2_9BACL</name>
<dbReference type="RefSeq" id="WP_204517273.1">
    <property type="nucleotide sequence ID" value="NZ_BAABIN010000038.1"/>
</dbReference>
<evidence type="ECO:0000313" key="2">
    <source>
        <dbReference type="EMBL" id="MBM7589542.1"/>
    </source>
</evidence>
<dbReference type="InterPro" id="IPR011426">
    <property type="entry name" value="CamS"/>
</dbReference>
<evidence type="ECO:0000256" key="1">
    <source>
        <dbReference type="SAM" id="SignalP"/>
    </source>
</evidence>
<proteinExistence type="predicted"/>
<accession>A0A938Y0W2</accession>
<dbReference type="PROSITE" id="PS51257">
    <property type="entry name" value="PROKAR_LIPOPROTEIN"/>
    <property type="match status" value="1"/>
</dbReference>
<sequence>MWKITKGFIAAGMVLTLSFVATACSYLPVFTKKAPEPATPSVSPVIEVSEDYYGSMPPYKENQTRGMLSGSGYRIDFSRLELGLMEIAQETFPTPDYYFQEGQQIKREQAEAWLARTKDNPAGLNPNKGPNLLVNILEHDYLDKDQQKLAGMVVGLSLSPDYQDGTEQEKQYTAEQLVAKGEQLAARIVQTVKAQNPGIPMVIALYQVPDENSTLIPGHFLATGTVGAEESSVSKWQMLDEQYYLFPSEEVEKDYPQAYLQYDKLMRQTQSYFGEYVGITGVGRFMNGKLTELTITANAEYDSRTEVLQFTQFAANGINQLIDKDVHVNLYVQSINRPLAIYVRPANGEPYMHIYRN</sequence>
<feature type="chain" id="PRO_5037229620" evidence="1">
    <location>
        <begin position="24"/>
        <end position="357"/>
    </location>
</feature>
<dbReference type="CDD" id="cd13441">
    <property type="entry name" value="CamS_repeat_1"/>
    <property type="match status" value="1"/>
</dbReference>
<dbReference type="EMBL" id="JAFBEB010000003">
    <property type="protein sequence ID" value="MBM7589542.1"/>
    <property type="molecule type" value="Genomic_DNA"/>
</dbReference>
<dbReference type="Gene3D" id="3.10.570.10">
    <property type="entry name" value="sex pheromone staph- cam373 precursor domain"/>
    <property type="match status" value="1"/>
</dbReference>
<dbReference type="Proteomes" id="UP000717624">
    <property type="component" value="Unassembled WGS sequence"/>
</dbReference>
<dbReference type="PIRSF" id="PIRSF012509">
    <property type="entry name" value="CamS"/>
    <property type="match status" value="1"/>
</dbReference>
<comment type="caution">
    <text evidence="2">The sequence shown here is derived from an EMBL/GenBank/DDBJ whole genome shotgun (WGS) entry which is preliminary data.</text>
</comment>
<keyword evidence="1" id="KW-0732">Signal</keyword>